<dbReference type="GO" id="GO:0006355">
    <property type="term" value="P:regulation of DNA-templated transcription"/>
    <property type="evidence" value="ECO:0007669"/>
    <property type="project" value="InterPro"/>
</dbReference>
<dbReference type="InterPro" id="IPR049560">
    <property type="entry name" value="MeTrfase_RsmB-F_NOP2_cat"/>
</dbReference>
<comment type="function">
    <text evidence="1">Specifically methylates the cytosine at position 967 (m5C967) of 16S rRNA.</text>
</comment>
<dbReference type="CDD" id="cd02440">
    <property type="entry name" value="AdoMet_MTases"/>
    <property type="match status" value="1"/>
</dbReference>
<dbReference type="InterPro" id="IPR029063">
    <property type="entry name" value="SAM-dependent_MTases_sf"/>
</dbReference>
<evidence type="ECO:0000256" key="12">
    <source>
        <dbReference type="ARBA" id="ARBA00047283"/>
    </source>
</evidence>
<sequence>MEKSRIVALETINDIEDRGMYSNIALGKRLTRSGLSGKDRGFVTELVYGVVENRYFLENAISQFSKIRLSKLSPVVLNILKMGVYQILILDGVKDFAAVNESVELAKKFKPQTAGFVNAVLRNLIRSKGSIKMPSEKKNPAKYLSVKYSYEEWIADEWIKTYGVEFTKELMMSNMERPSIYIRTNTLKTTREQLLQMLSEQGIECEAVGMAAEAIRVRGMKNIESNELFAKGMFFVQDISSMLVAHVANPKNNMHVLDVCSAPGGKTTHMATLMENTGCVEARDVHEHKIGLINQNANRLGLKNINAKIGDATKHQDELDEKFDIVLADVPCSGFGIISRKPEIKYKSKQEIDQLPSIQMGILENVNRYVKKDGLLIYSTCTIEYKENMGVVSQFLKQNSDYVLEPIKEVYIDMETQKDGYIQTYPNIHGIDGFFIAKLRKVR</sequence>
<dbReference type="Proteomes" id="UP000027946">
    <property type="component" value="Unassembled WGS sequence"/>
</dbReference>
<dbReference type="NCBIfam" id="NF011494">
    <property type="entry name" value="PRK14902.1"/>
    <property type="match status" value="1"/>
</dbReference>
<keyword evidence="8 13" id="KW-0949">S-adenosyl-L-methionine</keyword>
<evidence type="ECO:0000259" key="14">
    <source>
        <dbReference type="PROSITE" id="PS51686"/>
    </source>
</evidence>
<protein>
    <recommendedName>
        <fullName evidence="3">16S rRNA (cytosine(967)-C(5))-methyltransferase</fullName>
        <ecNumber evidence="3">2.1.1.176</ecNumber>
    </recommendedName>
    <alternativeName>
        <fullName evidence="10">16S rRNA m5C967 methyltransferase</fullName>
    </alternativeName>
    <alternativeName>
        <fullName evidence="11">rRNA (cytosine-C(5)-)-methyltransferase RsmB</fullName>
    </alternativeName>
</protein>
<gene>
    <name evidence="15" type="primary">rsmB</name>
    <name evidence="15" type="ORF">CLIT_23c03040</name>
</gene>
<dbReference type="PANTHER" id="PTHR22807">
    <property type="entry name" value="NOP2 YEAST -RELATED NOL1/NOP2/FMU SUN DOMAIN-CONTAINING"/>
    <property type="match status" value="1"/>
</dbReference>
<evidence type="ECO:0000256" key="1">
    <source>
        <dbReference type="ARBA" id="ARBA00002724"/>
    </source>
</evidence>
<dbReference type="AlphaFoldDB" id="A0A069RIG3"/>
<evidence type="ECO:0000256" key="8">
    <source>
        <dbReference type="ARBA" id="ARBA00022691"/>
    </source>
</evidence>
<evidence type="ECO:0000256" key="13">
    <source>
        <dbReference type="PROSITE-ProRule" id="PRU01023"/>
    </source>
</evidence>
<dbReference type="InterPro" id="IPR023267">
    <property type="entry name" value="RCMT"/>
</dbReference>
<comment type="subcellular location">
    <subcellularLocation>
        <location evidence="2">Cytoplasm</location>
    </subcellularLocation>
</comment>
<dbReference type="NCBIfam" id="TIGR00563">
    <property type="entry name" value="rsmB"/>
    <property type="match status" value="1"/>
</dbReference>
<evidence type="ECO:0000256" key="3">
    <source>
        <dbReference type="ARBA" id="ARBA00012140"/>
    </source>
</evidence>
<keyword evidence="5" id="KW-0698">rRNA processing</keyword>
<dbReference type="GO" id="GO:0005737">
    <property type="term" value="C:cytoplasm"/>
    <property type="evidence" value="ECO:0007669"/>
    <property type="project" value="UniProtKB-SubCell"/>
</dbReference>
<dbReference type="eggNOG" id="COG0781">
    <property type="taxonomic scope" value="Bacteria"/>
</dbReference>
<dbReference type="Pfam" id="PF22458">
    <property type="entry name" value="RsmF-B_ferredox"/>
    <property type="match status" value="1"/>
</dbReference>
<organism evidence="15 16">
    <name type="scientific">Peptoclostridium litorale DSM 5388</name>
    <dbReference type="NCBI Taxonomy" id="1121324"/>
    <lineage>
        <taxon>Bacteria</taxon>
        <taxon>Bacillati</taxon>
        <taxon>Bacillota</taxon>
        <taxon>Clostridia</taxon>
        <taxon>Peptostreptococcales</taxon>
        <taxon>Peptoclostridiaceae</taxon>
        <taxon>Peptoclostridium</taxon>
    </lineage>
</organism>
<evidence type="ECO:0000256" key="7">
    <source>
        <dbReference type="ARBA" id="ARBA00022679"/>
    </source>
</evidence>
<keyword evidence="16" id="KW-1185">Reference proteome</keyword>
<feature type="binding site" evidence="13">
    <location>
        <begin position="260"/>
        <end position="266"/>
    </location>
    <ligand>
        <name>S-adenosyl-L-methionine</name>
        <dbReference type="ChEBI" id="CHEBI:59789"/>
    </ligand>
</feature>
<feature type="domain" description="SAM-dependent MTase RsmB/NOP-type" evidence="14">
    <location>
        <begin position="170"/>
        <end position="442"/>
    </location>
</feature>
<dbReference type="RefSeq" id="WP_038267814.1">
    <property type="nucleotide sequence ID" value="NZ_FSRH01000003.1"/>
</dbReference>
<name>A0A069RIG3_PEPLI</name>
<dbReference type="GO" id="GO:0008649">
    <property type="term" value="F:rRNA methyltransferase activity"/>
    <property type="evidence" value="ECO:0007669"/>
    <property type="project" value="InterPro"/>
</dbReference>
<dbReference type="PANTHER" id="PTHR22807:SF53">
    <property type="entry name" value="RIBOSOMAL RNA SMALL SUBUNIT METHYLTRANSFERASE B-RELATED"/>
    <property type="match status" value="1"/>
</dbReference>
<feature type="active site" description="Nucleophile" evidence="13">
    <location>
        <position position="381"/>
    </location>
</feature>
<dbReference type="SUPFAM" id="SSF53335">
    <property type="entry name" value="S-adenosyl-L-methionine-dependent methyltransferases"/>
    <property type="match status" value="1"/>
</dbReference>
<evidence type="ECO:0000313" key="16">
    <source>
        <dbReference type="Proteomes" id="UP000027946"/>
    </source>
</evidence>
<dbReference type="PRINTS" id="PR02008">
    <property type="entry name" value="RCMTFAMILY"/>
</dbReference>
<accession>A0A069RIG3</accession>
<evidence type="ECO:0000256" key="2">
    <source>
        <dbReference type="ARBA" id="ARBA00004496"/>
    </source>
</evidence>
<comment type="catalytic activity">
    <reaction evidence="12">
        <text>cytidine(967) in 16S rRNA + S-adenosyl-L-methionine = 5-methylcytidine(967) in 16S rRNA + S-adenosyl-L-homocysteine + H(+)</text>
        <dbReference type="Rhea" id="RHEA:42748"/>
        <dbReference type="Rhea" id="RHEA-COMP:10219"/>
        <dbReference type="Rhea" id="RHEA-COMP:10220"/>
        <dbReference type="ChEBI" id="CHEBI:15378"/>
        <dbReference type="ChEBI" id="CHEBI:57856"/>
        <dbReference type="ChEBI" id="CHEBI:59789"/>
        <dbReference type="ChEBI" id="CHEBI:74483"/>
        <dbReference type="ChEBI" id="CHEBI:82748"/>
        <dbReference type="EC" id="2.1.1.176"/>
    </reaction>
</comment>
<dbReference type="STRING" id="1121324.CLIT_23c03040"/>
<dbReference type="EMBL" id="JJMM01000026">
    <property type="protein sequence ID" value="KDR94032.1"/>
    <property type="molecule type" value="Genomic_DNA"/>
</dbReference>
<dbReference type="FunFam" id="3.40.50.150:FF:000022">
    <property type="entry name" value="Ribosomal RNA small subunit methyltransferase B"/>
    <property type="match status" value="1"/>
</dbReference>
<dbReference type="InterPro" id="IPR006027">
    <property type="entry name" value="NusB_RsmB_TIM44"/>
</dbReference>
<dbReference type="InterPro" id="IPR035926">
    <property type="entry name" value="NusB-like_sf"/>
</dbReference>
<keyword evidence="7 13" id="KW-0808">Transferase</keyword>
<evidence type="ECO:0000313" key="15">
    <source>
        <dbReference type="EMBL" id="KDR94032.1"/>
    </source>
</evidence>
<dbReference type="SUPFAM" id="SSF48013">
    <property type="entry name" value="NusB-like"/>
    <property type="match status" value="1"/>
</dbReference>
<evidence type="ECO:0000256" key="9">
    <source>
        <dbReference type="ARBA" id="ARBA00022884"/>
    </source>
</evidence>
<feature type="binding site" evidence="13">
    <location>
        <position position="329"/>
    </location>
    <ligand>
        <name>S-adenosyl-L-methionine</name>
        <dbReference type="ChEBI" id="CHEBI:59789"/>
    </ligand>
</feature>
<feature type="binding site" evidence="13">
    <location>
        <position position="311"/>
    </location>
    <ligand>
        <name>S-adenosyl-L-methionine</name>
        <dbReference type="ChEBI" id="CHEBI:59789"/>
    </ligand>
</feature>
<dbReference type="PROSITE" id="PS51686">
    <property type="entry name" value="SAM_MT_RSMB_NOP"/>
    <property type="match status" value="1"/>
</dbReference>
<dbReference type="eggNOG" id="COG0144">
    <property type="taxonomic scope" value="Bacteria"/>
</dbReference>
<evidence type="ECO:0000256" key="5">
    <source>
        <dbReference type="ARBA" id="ARBA00022552"/>
    </source>
</evidence>
<keyword evidence="9 13" id="KW-0694">RNA-binding</keyword>
<dbReference type="Pfam" id="PF01189">
    <property type="entry name" value="Methyltr_RsmB-F"/>
    <property type="match status" value="1"/>
</dbReference>
<dbReference type="Gene3D" id="3.40.50.150">
    <property type="entry name" value="Vaccinia Virus protein VP39"/>
    <property type="match status" value="1"/>
</dbReference>
<dbReference type="InterPro" id="IPR054728">
    <property type="entry name" value="RsmB-like_ferredoxin"/>
</dbReference>
<dbReference type="Pfam" id="PF01029">
    <property type="entry name" value="NusB"/>
    <property type="match status" value="1"/>
</dbReference>
<dbReference type="Gene3D" id="3.30.70.1170">
    <property type="entry name" value="Sun protein, domain 3"/>
    <property type="match status" value="1"/>
</dbReference>
<reference evidence="15 16" key="1">
    <citation type="submission" date="2014-03" db="EMBL/GenBank/DDBJ databases">
        <title>Genome sequence of Clostridium litorale W6, DSM 5388.</title>
        <authorList>
            <person name="Poehlein A."/>
            <person name="Jagirdar A."/>
            <person name="Khonsari B."/>
            <person name="Chibani C.M."/>
            <person name="Gutierrez Gutierrez D.A."/>
            <person name="Davydova E."/>
            <person name="Alghaithi H.S."/>
            <person name="Nair K.P."/>
            <person name="Dhamotharan K."/>
            <person name="Chandran L."/>
            <person name="G W."/>
            <person name="Daniel R."/>
        </authorList>
    </citation>
    <scope>NUCLEOTIDE SEQUENCE [LARGE SCALE GENOMIC DNA]</scope>
    <source>
        <strain evidence="15 16">W6</strain>
    </source>
</reference>
<keyword evidence="4" id="KW-0963">Cytoplasm</keyword>
<proteinExistence type="inferred from homology"/>
<keyword evidence="6 13" id="KW-0489">Methyltransferase</keyword>
<dbReference type="EC" id="2.1.1.176" evidence="3"/>
<evidence type="ECO:0000256" key="6">
    <source>
        <dbReference type="ARBA" id="ARBA00022603"/>
    </source>
</evidence>
<feature type="binding site" evidence="13">
    <location>
        <position position="284"/>
    </location>
    <ligand>
        <name>S-adenosyl-L-methionine</name>
        <dbReference type="ChEBI" id="CHEBI:59789"/>
    </ligand>
</feature>
<dbReference type="GO" id="GO:0003723">
    <property type="term" value="F:RNA binding"/>
    <property type="evidence" value="ECO:0007669"/>
    <property type="project" value="UniProtKB-UniRule"/>
</dbReference>
<comment type="caution">
    <text evidence="15">The sequence shown here is derived from an EMBL/GenBank/DDBJ whole genome shotgun (WGS) entry which is preliminary data.</text>
</comment>
<evidence type="ECO:0000256" key="10">
    <source>
        <dbReference type="ARBA" id="ARBA00030399"/>
    </source>
</evidence>
<dbReference type="FunFam" id="3.30.70.1170:FF:000003">
    <property type="entry name" value="16S rRNA (Cytosine(967)-C(5))-methyltransferase RsmB"/>
    <property type="match status" value="1"/>
</dbReference>
<dbReference type="Gene3D" id="1.10.940.10">
    <property type="entry name" value="NusB-like"/>
    <property type="match status" value="1"/>
</dbReference>
<evidence type="ECO:0000256" key="11">
    <source>
        <dbReference type="ARBA" id="ARBA00031088"/>
    </source>
</evidence>
<comment type="similarity">
    <text evidence="13">Belongs to the class I-like SAM-binding methyltransferase superfamily. RsmB/NOP family.</text>
</comment>
<dbReference type="InterPro" id="IPR004573">
    <property type="entry name" value="rRNA_ssu_MeTfrase_B"/>
</dbReference>
<dbReference type="InterPro" id="IPR001678">
    <property type="entry name" value="MeTrfase_RsmB-F_NOP2_dom"/>
</dbReference>
<evidence type="ECO:0000256" key="4">
    <source>
        <dbReference type="ARBA" id="ARBA00022490"/>
    </source>
</evidence>